<dbReference type="AlphaFoldDB" id="A0A6G7K9Y0"/>
<feature type="transmembrane region" description="Helical" evidence="1">
    <location>
        <begin position="176"/>
        <end position="196"/>
    </location>
</feature>
<reference evidence="2 3" key="1">
    <citation type="journal article" date="2017" name="Int. J. Syst. Evol. Microbiol.">
        <title>Jeotgalibaca porci sp. nov. and Jeotgalibaca arthritidis sp. nov., isolated from pigs, and emended description of the genus Jeotgalibaca.</title>
        <authorList>
            <person name="Zamora L."/>
            <person name="Perez-Sancho M."/>
            <person name="Dominguez L."/>
            <person name="Fernandez-Garayzabal J.F."/>
            <person name="Vela A.I."/>
        </authorList>
    </citation>
    <scope>NUCLEOTIDE SEQUENCE [LARGE SCALE GENOMIC DNA]</scope>
    <source>
        <strain evidence="2 3">CECT 9157</strain>
    </source>
</reference>
<dbReference type="Proteomes" id="UP000501451">
    <property type="component" value="Chromosome"/>
</dbReference>
<feature type="transmembrane region" description="Helical" evidence="1">
    <location>
        <begin position="139"/>
        <end position="164"/>
    </location>
</feature>
<keyword evidence="3" id="KW-1185">Reference proteome</keyword>
<dbReference type="EMBL" id="CP049740">
    <property type="protein sequence ID" value="QII82068.1"/>
    <property type="molecule type" value="Genomic_DNA"/>
</dbReference>
<evidence type="ECO:0000313" key="3">
    <source>
        <dbReference type="Proteomes" id="UP000501451"/>
    </source>
</evidence>
<feature type="transmembrane region" description="Helical" evidence="1">
    <location>
        <begin position="83"/>
        <end position="101"/>
    </location>
</feature>
<accession>A0A6G7K9Y0</accession>
<dbReference type="Gene3D" id="1.20.1260.100">
    <property type="entry name" value="TspO/MBR protein"/>
    <property type="match status" value="1"/>
</dbReference>
<feature type="transmembrane region" description="Helical" evidence="1">
    <location>
        <begin position="12"/>
        <end position="30"/>
    </location>
</feature>
<dbReference type="PANTHER" id="PTHR33802">
    <property type="entry name" value="SI:CH211-161H7.5-RELATED"/>
    <property type="match status" value="1"/>
</dbReference>
<dbReference type="PANTHER" id="PTHR33802:SF1">
    <property type="entry name" value="XK-RELATED PROTEIN"/>
    <property type="match status" value="1"/>
</dbReference>
<dbReference type="RefSeq" id="WP_166162091.1">
    <property type="nucleotide sequence ID" value="NZ_CP049740.1"/>
</dbReference>
<feature type="transmembrane region" description="Helical" evidence="1">
    <location>
        <begin position="50"/>
        <end position="71"/>
    </location>
</feature>
<keyword evidence="1" id="KW-0472">Membrane</keyword>
<protein>
    <submittedName>
        <fullName evidence="2">Tryptophan-rich sensory protein</fullName>
    </submittedName>
</protein>
<evidence type="ECO:0000256" key="1">
    <source>
        <dbReference type="SAM" id="Phobius"/>
    </source>
</evidence>
<feature type="transmembrane region" description="Helical" evidence="1">
    <location>
        <begin position="107"/>
        <end position="127"/>
    </location>
</feature>
<proteinExistence type="predicted"/>
<evidence type="ECO:0000313" key="2">
    <source>
        <dbReference type="EMBL" id="QII82068.1"/>
    </source>
</evidence>
<dbReference type="InterPro" id="IPR038330">
    <property type="entry name" value="TspO/MBR-related_sf"/>
</dbReference>
<name>A0A6G7K9Y0_9LACT</name>
<keyword evidence="1" id="KW-1133">Transmembrane helix</keyword>
<dbReference type="KEGG" id="jar:G7057_06215"/>
<keyword evidence="1" id="KW-0812">Transmembrane</keyword>
<gene>
    <name evidence="2" type="ORF">G7057_06215</name>
</gene>
<feature type="transmembrane region" description="Helical" evidence="1">
    <location>
        <begin position="227"/>
        <end position="247"/>
    </location>
</feature>
<sequence length="258" mass="28761">MTDTKKKAWANLALFILALIVNVLGATGFINGSSQAEVSDRYHTLITPAGFTFSIWSLIYGLLLFSFIVMVVRHEDRYYKQAIHSLSPLIWVSLAANILWIVSFSYIVIGLSTVFIFIYVISLALILKKLLKLDGSKRWLLPLTFGLNTGWLIIASVVNVAAYLVKMNWDGFGMTYDTWAMIIMLVALLLAIGVLLQVKNAAFTLPIAWAFFGISQELQTFGESQTLVAIALANAVILTIAAAYQWWKNKKAVIPYID</sequence>
<organism evidence="2 3">
    <name type="scientific">Jeotgalibaca arthritidis</name>
    <dbReference type="NCBI Taxonomy" id="1868794"/>
    <lineage>
        <taxon>Bacteria</taxon>
        <taxon>Bacillati</taxon>
        <taxon>Bacillota</taxon>
        <taxon>Bacilli</taxon>
        <taxon>Lactobacillales</taxon>
        <taxon>Carnobacteriaceae</taxon>
        <taxon>Jeotgalibaca</taxon>
    </lineage>
</organism>